<comment type="function">
    <text evidence="1">Catalyzes the ATP-dependent polymerization of arginine and aspartate to multi-L-arginyl-poly-L-aspartic acid (cyanophycin; a water-insoluble reserve polymer).</text>
</comment>
<dbReference type="Pfam" id="PF02875">
    <property type="entry name" value="Mur_ligase_C"/>
    <property type="match status" value="1"/>
</dbReference>
<dbReference type="InterPro" id="IPR013815">
    <property type="entry name" value="ATP_grasp_subdomain_1"/>
</dbReference>
<evidence type="ECO:0000259" key="15">
    <source>
        <dbReference type="PROSITE" id="PS50975"/>
    </source>
</evidence>
<evidence type="ECO:0000256" key="13">
    <source>
        <dbReference type="PROSITE-ProRule" id="PRU00409"/>
    </source>
</evidence>
<name>A0ABV5K5X0_9ACTN</name>
<dbReference type="EMBL" id="JBHMDG010000002">
    <property type="protein sequence ID" value="MFB9312138.1"/>
    <property type="molecule type" value="Genomic_DNA"/>
</dbReference>
<keyword evidence="7 16" id="KW-0436">Ligase</keyword>
<dbReference type="InterPro" id="IPR004101">
    <property type="entry name" value="Mur_ligase_C"/>
</dbReference>
<dbReference type="RefSeq" id="WP_140010679.1">
    <property type="nucleotide sequence ID" value="NZ_JBHMDG010000002.1"/>
</dbReference>
<dbReference type="Gene3D" id="3.90.190.20">
    <property type="entry name" value="Mur ligase, C-terminal domain"/>
    <property type="match status" value="1"/>
</dbReference>
<evidence type="ECO:0000256" key="2">
    <source>
        <dbReference type="ARBA" id="ARBA00009060"/>
    </source>
</evidence>
<dbReference type="Gene3D" id="3.40.1190.10">
    <property type="entry name" value="Mur-like, catalytic domain"/>
    <property type="match status" value="1"/>
</dbReference>
<dbReference type="GO" id="GO:0071160">
    <property type="term" value="F:cyanophycin synthetase activity (L-aspartate-adding)"/>
    <property type="evidence" value="ECO:0007669"/>
    <property type="project" value="UniProtKB-EC"/>
</dbReference>
<gene>
    <name evidence="16" type="primary">cphA</name>
    <name evidence="16" type="ORF">ACFFRI_03685</name>
</gene>
<dbReference type="InterPro" id="IPR036615">
    <property type="entry name" value="Mur_ligase_C_dom_sf"/>
</dbReference>
<dbReference type="InterPro" id="IPR011761">
    <property type="entry name" value="ATP-grasp"/>
</dbReference>
<dbReference type="Gene3D" id="3.30.470.20">
    <property type="entry name" value="ATP-grasp fold, B domain"/>
    <property type="match status" value="1"/>
</dbReference>
<feature type="region of interest" description="Disordered" evidence="14">
    <location>
        <begin position="898"/>
        <end position="923"/>
    </location>
</feature>
<evidence type="ECO:0000313" key="16">
    <source>
        <dbReference type="EMBL" id="MFB9312138.1"/>
    </source>
</evidence>
<dbReference type="InterPro" id="IPR044019">
    <property type="entry name" value="Cyanophycin_syn_N"/>
</dbReference>
<sequence length="923" mass="99992">MSERPTPDLSIVETRVYRGANVWSYDKAIHLVVDLGALEDFPTNTIPGFTDNLLTMLPGLREHSCSRGKRGGFVERLNEGTWLGHVAEHAALALQQVVGHDIRRGKTRGVKGHKGLYNVVFGYADEQVGLAAARLAVRLVNHLVEADPEFDWDAALEEFIKRAQRTAFGPSTQAILDEAVSRDIPWIRLNQHSLVQLGQGVHAKRIRATMTSATSAIAVDIASDKDLTTSLLGAAGLPVPKQEVMRTVEQAIRAAERIGYPVVLKPLDGNHGRGVILDNENEDDVRAAFVIAKEESRRGVILVESQIVGKDYRCLIIDGRVAAIAERVPASVTGDGTATVEQLVDTANADPRRGVGHEKVLTRIKVDDAAVQLVREQGFEMTDVPPDGVQVKLALTGNMSTGGISIDRTFEAHPENVEIAEEAARMVGLDIAGIDFICPDITEPVRETGGAICEVNAAPGFRMHTHPTIGEPQFIAKPVVDMLFPPGATSRIPIVAVTGTNGKTTTSRMISHVFKGMGRKVGMTSTDGVVIDERLLIRSDASGPRSARMVLQNPRVDFAVFEVARGGILREGLGYERNDVAVVLNVQPDHLGLRGIDTVEQLADVKAVLVEAVPRDGHAVLNADDPLVREMRRRCSGQVVWFSMEEPGTEVRDMIDAHCRRGGKALVLNPSDRGEMIVVKHGPREMQLAWTHLLPATFNGRARMNVQNTMAAAAAAFAAGAPLHDIRQGLRTFTTSYYLSPGRLNEVEVNGVNVVVDYCHNAPGMKMLGDFVDRTGDSLASSHELARPSRIGVIATAGDRRDQDMRELGEIAAQHFDVVIVREDESLRGRRRGEVAGFVTEGVRTAMAAGSRCKQVEEVHDEIDAVRHAMARANRGDLLVLCVDKHAAVMSELENWSSVAQAGSGASDESPAADPDYVAPAES</sequence>
<dbReference type="Proteomes" id="UP001589750">
    <property type="component" value="Unassembled WGS sequence"/>
</dbReference>
<comment type="caution">
    <text evidence="16">The sequence shown here is derived from an EMBL/GenBank/DDBJ whole genome shotgun (WGS) entry which is preliminary data.</text>
</comment>
<evidence type="ECO:0000256" key="1">
    <source>
        <dbReference type="ARBA" id="ARBA00003184"/>
    </source>
</evidence>
<dbReference type="InterPro" id="IPR011810">
    <property type="entry name" value="Cya_phycin_syn"/>
</dbReference>
<dbReference type="PANTHER" id="PTHR23135">
    <property type="entry name" value="MUR LIGASE FAMILY MEMBER"/>
    <property type="match status" value="1"/>
</dbReference>
<dbReference type="PANTHER" id="PTHR23135:SF18">
    <property type="entry name" value="CYANOPHYCIN SYNTHETASE"/>
    <property type="match status" value="1"/>
</dbReference>
<evidence type="ECO:0000256" key="6">
    <source>
        <dbReference type="ARBA" id="ARBA00022036"/>
    </source>
</evidence>
<proteinExistence type="inferred from homology"/>
<comment type="similarity">
    <text evidence="2">In the C-terminal section; belongs to the MurCDEF family.</text>
</comment>
<dbReference type="Pfam" id="PF18921">
    <property type="entry name" value="Cyanophycin_syn"/>
    <property type="match status" value="1"/>
</dbReference>
<dbReference type="NCBIfam" id="TIGR02068">
    <property type="entry name" value="cya_phycin_syn"/>
    <property type="match status" value="1"/>
</dbReference>
<dbReference type="SUPFAM" id="SSF53244">
    <property type="entry name" value="MurD-like peptide ligases, peptide-binding domain"/>
    <property type="match status" value="1"/>
</dbReference>
<evidence type="ECO:0000256" key="14">
    <source>
        <dbReference type="SAM" id="MobiDB-lite"/>
    </source>
</evidence>
<comment type="catalytic activity">
    <reaction evidence="11">
        <text>[L-4-(L-arginin-2-N-yl)aspartate](n)-L-aspartate + L-arginine + ATP = [L-4-(L-arginin-2-N-yl)aspartate](n+1) + ADP + phosphate + H(+)</text>
        <dbReference type="Rhea" id="RHEA:23888"/>
        <dbReference type="Rhea" id="RHEA-COMP:13732"/>
        <dbReference type="Rhea" id="RHEA-COMP:13733"/>
        <dbReference type="ChEBI" id="CHEBI:15378"/>
        <dbReference type="ChEBI" id="CHEBI:30616"/>
        <dbReference type="ChEBI" id="CHEBI:32682"/>
        <dbReference type="ChEBI" id="CHEBI:43474"/>
        <dbReference type="ChEBI" id="CHEBI:137986"/>
        <dbReference type="ChEBI" id="CHEBI:137990"/>
        <dbReference type="ChEBI" id="CHEBI:456216"/>
        <dbReference type="EC" id="6.3.2.30"/>
    </reaction>
</comment>
<keyword evidence="8 13" id="KW-0547">Nucleotide-binding</keyword>
<organism evidence="16 17">
    <name type="scientific">Nocardioides plantarum</name>
    <dbReference type="NCBI Taxonomy" id="29299"/>
    <lineage>
        <taxon>Bacteria</taxon>
        <taxon>Bacillati</taxon>
        <taxon>Actinomycetota</taxon>
        <taxon>Actinomycetes</taxon>
        <taxon>Propionibacteriales</taxon>
        <taxon>Nocardioidaceae</taxon>
        <taxon>Nocardioides</taxon>
    </lineage>
</organism>
<evidence type="ECO:0000256" key="8">
    <source>
        <dbReference type="ARBA" id="ARBA00022741"/>
    </source>
</evidence>
<dbReference type="SUPFAM" id="SSF56059">
    <property type="entry name" value="Glutathione synthetase ATP-binding domain-like"/>
    <property type="match status" value="1"/>
</dbReference>
<dbReference type="EC" id="6.3.2.30" evidence="4"/>
<dbReference type="SUPFAM" id="SSF53623">
    <property type="entry name" value="MurD-like peptide ligases, catalytic domain"/>
    <property type="match status" value="1"/>
</dbReference>
<dbReference type="GO" id="GO:0071161">
    <property type="term" value="F:cyanophycin synthetase activity (L-arginine-adding)"/>
    <property type="evidence" value="ECO:0007669"/>
    <property type="project" value="UniProtKB-EC"/>
</dbReference>
<comment type="catalytic activity">
    <reaction evidence="12">
        <text>[L-4-(L-arginin-2-N-yl)aspartate](n) + L-aspartate + ATP = [L-4-(L-arginin-2-N-yl)aspartate](n)-L-aspartate + ADP + phosphate + H(+)</text>
        <dbReference type="Rhea" id="RHEA:13277"/>
        <dbReference type="Rhea" id="RHEA-COMP:13728"/>
        <dbReference type="Rhea" id="RHEA-COMP:13733"/>
        <dbReference type="ChEBI" id="CHEBI:15378"/>
        <dbReference type="ChEBI" id="CHEBI:29991"/>
        <dbReference type="ChEBI" id="CHEBI:30616"/>
        <dbReference type="ChEBI" id="CHEBI:43474"/>
        <dbReference type="ChEBI" id="CHEBI:137986"/>
        <dbReference type="ChEBI" id="CHEBI:137990"/>
        <dbReference type="ChEBI" id="CHEBI:456216"/>
        <dbReference type="EC" id="6.3.2.29"/>
    </reaction>
</comment>
<protein>
    <recommendedName>
        <fullName evidence="6">Cyanophycin synthetase</fullName>
        <ecNumber evidence="5">6.3.2.29</ecNumber>
        <ecNumber evidence="4">6.3.2.30</ecNumber>
    </recommendedName>
    <alternativeName>
        <fullName evidence="10">Cyanophycin synthase</fullName>
    </alternativeName>
</protein>
<reference evidence="16 17" key="1">
    <citation type="submission" date="2024-09" db="EMBL/GenBank/DDBJ databases">
        <authorList>
            <person name="Sun Q."/>
            <person name="Mori K."/>
        </authorList>
    </citation>
    <scope>NUCLEOTIDE SEQUENCE [LARGE SCALE GENOMIC DNA]</scope>
    <source>
        <strain evidence="16 17">JCM 9626</strain>
    </source>
</reference>
<dbReference type="Pfam" id="PF13549">
    <property type="entry name" value="ATP-grasp_5"/>
    <property type="match status" value="1"/>
</dbReference>
<keyword evidence="9 13" id="KW-0067">ATP-binding</keyword>
<dbReference type="Pfam" id="PF08245">
    <property type="entry name" value="Mur_ligase_M"/>
    <property type="match status" value="1"/>
</dbReference>
<evidence type="ECO:0000256" key="10">
    <source>
        <dbReference type="ARBA" id="ARBA00031353"/>
    </source>
</evidence>
<evidence type="ECO:0000256" key="11">
    <source>
        <dbReference type="ARBA" id="ARBA00048094"/>
    </source>
</evidence>
<dbReference type="InterPro" id="IPR036565">
    <property type="entry name" value="Mur-like_cat_sf"/>
</dbReference>
<dbReference type="InterPro" id="IPR013221">
    <property type="entry name" value="Mur_ligase_cen"/>
</dbReference>
<feature type="domain" description="ATP-grasp" evidence="15">
    <location>
        <begin position="229"/>
        <end position="484"/>
    </location>
</feature>
<dbReference type="EC" id="6.3.2.29" evidence="5"/>
<evidence type="ECO:0000256" key="3">
    <source>
        <dbReference type="ARBA" id="ARBA00011738"/>
    </source>
</evidence>
<evidence type="ECO:0000313" key="17">
    <source>
        <dbReference type="Proteomes" id="UP001589750"/>
    </source>
</evidence>
<evidence type="ECO:0000256" key="9">
    <source>
        <dbReference type="ARBA" id="ARBA00022840"/>
    </source>
</evidence>
<keyword evidence="17" id="KW-1185">Reference proteome</keyword>
<dbReference type="NCBIfam" id="NF010623">
    <property type="entry name" value="PRK14016.1"/>
    <property type="match status" value="1"/>
</dbReference>
<evidence type="ECO:0000256" key="7">
    <source>
        <dbReference type="ARBA" id="ARBA00022598"/>
    </source>
</evidence>
<evidence type="ECO:0000256" key="5">
    <source>
        <dbReference type="ARBA" id="ARBA00013005"/>
    </source>
</evidence>
<evidence type="ECO:0000256" key="4">
    <source>
        <dbReference type="ARBA" id="ARBA00012968"/>
    </source>
</evidence>
<dbReference type="PROSITE" id="PS50975">
    <property type="entry name" value="ATP_GRASP"/>
    <property type="match status" value="1"/>
</dbReference>
<dbReference type="Gene3D" id="3.30.1490.20">
    <property type="entry name" value="ATP-grasp fold, A domain"/>
    <property type="match status" value="1"/>
</dbReference>
<accession>A0ABV5K5X0</accession>
<evidence type="ECO:0000256" key="12">
    <source>
        <dbReference type="ARBA" id="ARBA00048425"/>
    </source>
</evidence>
<comment type="subunit">
    <text evidence="3">Homodimer.</text>
</comment>